<evidence type="ECO:0000259" key="1">
    <source>
        <dbReference type="PROSITE" id="PS50181"/>
    </source>
</evidence>
<dbReference type="Gene3D" id="1.20.1280.50">
    <property type="match status" value="1"/>
</dbReference>
<dbReference type="AlphaFoldDB" id="A0A395T151"/>
<keyword evidence="3" id="KW-1185">Reference proteome</keyword>
<dbReference type="Proteomes" id="UP000266234">
    <property type="component" value="Unassembled WGS sequence"/>
</dbReference>
<dbReference type="OrthoDB" id="5422579at2759"/>
<proteinExistence type="predicted"/>
<dbReference type="PROSITE" id="PS50181">
    <property type="entry name" value="FBOX"/>
    <property type="match status" value="1"/>
</dbReference>
<accession>A0A395T151</accession>
<dbReference type="InterPro" id="IPR001810">
    <property type="entry name" value="F-box_dom"/>
</dbReference>
<evidence type="ECO:0000313" key="2">
    <source>
        <dbReference type="EMBL" id="RGP77955.1"/>
    </source>
</evidence>
<protein>
    <recommendedName>
        <fullName evidence="1">F-box domain-containing protein</fullName>
    </recommendedName>
</protein>
<dbReference type="SUPFAM" id="SSF81383">
    <property type="entry name" value="F-box domain"/>
    <property type="match status" value="1"/>
</dbReference>
<feature type="domain" description="F-box" evidence="1">
    <location>
        <begin position="2"/>
        <end position="47"/>
    </location>
</feature>
<reference evidence="2 3" key="1">
    <citation type="journal article" date="2018" name="PLoS Pathog.">
        <title>Evolution of structural diversity of trichothecenes, a family of toxins produced by plant pathogenic and entomopathogenic fungi.</title>
        <authorList>
            <person name="Proctor R.H."/>
            <person name="McCormick S.P."/>
            <person name="Kim H.S."/>
            <person name="Cardoza R.E."/>
            <person name="Stanley A.M."/>
            <person name="Lindo L."/>
            <person name="Kelly A."/>
            <person name="Brown D.W."/>
            <person name="Lee T."/>
            <person name="Vaughan M.M."/>
            <person name="Alexander N.J."/>
            <person name="Busman M."/>
            <person name="Gutierrez S."/>
        </authorList>
    </citation>
    <scope>NUCLEOTIDE SEQUENCE [LARGE SCALE GENOMIC DNA]</scope>
    <source>
        <strain evidence="2 3">NRRL 20695</strain>
    </source>
</reference>
<dbReference type="Pfam" id="PF12937">
    <property type="entry name" value="F-box-like"/>
    <property type="match status" value="1"/>
</dbReference>
<name>A0A395T151_9HYPO</name>
<dbReference type="EMBL" id="PXOG01000081">
    <property type="protein sequence ID" value="RGP77955.1"/>
    <property type="molecule type" value="Genomic_DNA"/>
</dbReference>
<comment type="caution">
    <text evidence="2">The sequence shown here is derived from an EMBL/GenBank/DDBJ whole genome shotgun (WGS) entry which is preliminary data.</text>
</comment>
<sequence length="551" mass="63464">MVYNILNLPDELLLAIVEYLKVSDIEEVRSSCKRLNVIASPFLYHTLTLSCHQVDLDVFNLVANNPLLIGGVRTLVIDDTTFPTCINSWAAYKNAVTLLALAKHEEFGMTLPSDDDTDSSDYEEDVADDSWGKFNDFHRMYIAKRFRRRYRRISRGHHENRLAHADVHALKKALPYFRSLRTLIVTNHTPYDGWRTSPAQEMWRFGRSFRLWIDKIPLYPRCDWLSWPEDLSATASLDWLDDGFCGEVLATGMPTSIPALLLPENSVEVEEYPDGYVRVAEHYDYNRQTIDRARRVSQHPSKLSRQDRVMHVALHVLEDAKICSQLRDFRVDASHDTITKQQTPGLPVSLFGHTSPLSQRFSHAFSLSNMRDLSLVMGNSNSHEYDKQVMSEGNITKMLASMPQLERLHLEPHGMATVGALPQDMTCSRLQRASFNCGEVDPEKLIKFLRRHQSSLERGIISKCNIHPDTRQTWEDVVDQINHLFGEGLMTKLFVGLEKVFVGKRVVACGSGWKTFSRRDFFDHEKVHAEDVHTWYLWKDGSRTIEDVWNR</sequence>
<gene>
    <name evidence="2" type="ORF">FLONG3_3912</name>
</gene>
<organism evidence="2 3">
    <name type="scientific">Fusarium longipes</name>
    <dbReference type="NCBI Taxonomy" id="694270"/>
    <lineage>
        <taxon>Eukaryota</taxon>
        <taxon>Fungi</taxon>
        <taxon>Dikarya</taxon>
        <taxon>Ascomycota</taxon>
        <taxon>Pezizomycotina</taxon>
        <taxon>Sordariomycetes</taxon>
        <taxon>Hypocreomycetidae</taxon>
        <taxon>Hypocreales</taxon>
        <taxon>Nectriaceae</taxon>
        <taxon>Fusarium</taxon>
    </lineage>
</organism>
<evidence type="ECO:0000313" key="3">
    <source>
        <dbReference type="Proteomes" id="UP000266234"/>
    </source>
</evidence>
<dbReference type="InterPro" id="IPR036047">
    <property type="entry name" value="F-box-like_dom_sf"/>
</dbReference>